<evidence type="ECO:0000313" key="2">
    <source>
        <dbReference type="EMBL" id="CAB3764563.1"/>
    </source>
</evidence>
<dbReference type="InterPro" id="IPR039564">
    <property type="entry name" value="Peptidase_C39-like"/>
</dbReference>
<dbReference type="Proteomes" id="UP000494363">
    <property type="component" value="Unassembled WGS sequence"/>
</dbReference>
<keyword evidence="3" id="KW-1185">Reference proteome</keyword>
<proteinExistence type="predicted"/>
<protein>
    <recommendedName>
        <fullName evidence="1">Peptidase C39-like domain-containing protein</fullName>
    </recommendedName>
</protein>
<organism evidence="2 3">
    <name type="scientific">Paraburkholderia humisilvae</name>
    <dbReference type="NCBI Taxonomy" id="627669"/>
    <lineage>
        <taxon>Bacteria</taxon>
        <taxon>Pseudomonadati</taxon>
        <taxon>Pseudomonadota</taxon>
        <taxon>Betaproteobacteria</taxon>
        <taxon>Burkholderiales</taxon>
        <taxon>Burkholderiaceae</taxon>
        <taxon>Paraburkholderia</taxon>
    </lineage>
</organism>
<name>A0A6J5EE51_9BURK</name>
<gene>
    <name evidence="2" type="ORF">LMG29542_04926</name>
</gene>
<dbReference type="Pfam" id="PF13529">
    <property type="entry name" value="Peptidase_C39_2"/>
    <property type="match status" value="1"/>
</dbReference>
<dbReference type="AlphaFoldDB" id="A0A6J5EE51"/>
<feature type="domain" description="Peptidase C39-like" evidence="1">
    <location>
        <begin position="23"/>
        <end position="130"/>
    </location>
</feature>
<dbReference type="Gene3D" id="3.90.70.10">
    <property type="entry name" value="Cysteine proteinases"/>
    <property type="match status" value="1"/>
</dbReference>
<reference evidence="2 3" key="1">
    <citation type="submission" date="2020-04" db="EMBL/GenBank/DDBJ databases">
        <authorList>
            <person name="De Canck E."/>
        </authorList>
    </citation>
    <scope>NUCLEOTIDE SEQUENCE [LARGE SCALE GENOMIC DNA]</scope>
    <source>
        <strain evidence="2 3">LMG 29542</strain>
    </source>
</reference>
<dbReference type="RefSeq" id="WP_175229026.1">
    <property type="nucleotide sequence ID" value="NZ_CADIKH010000024.1"/>
</dbReference>
<sequence length="157" mass="17971">MGYRGITEQNFRQIIKIGEIQRHDGNCWACALSVVLRVHGINVTENYVTGLFHEWRIEGITVNQVEQLVGFFNKNYLSKQGWVMKTTNTWQGHMTQLIEFAPIQVFIQGHFIVVLGYDDDNGQTTYFDPWDGQVKTVSEQAFTGLGGPGHTVYMLRE</sequence>
<evidence type="ECO:0000259" key="1">
    <source>
        <dbReference type="Pfam" id="PF13529"/>
    </source>
</evidence>
<evidence type="ECO:0000313" key="3">
    <source>
        <dbReference type="Proteomes" id="UP000494363"/>
    </source>
</evidence>
<dbReference type="EMBL" id="CADIKH010000024">
    <property type="protein sequence ID" value="CAB3764563.1"/>
    <property type="molecule type" value="Genomic_DNA"/>
</dbReference>
<accession>A0A6J5EE51</accession>